<evidence type="ECO:0000256" key="4">
    <source>
        <dbReference type="ARBA" id="ARBA00022559"/>
    </source>
</evidence>
<dbReference type="InterPro" id="IPR024706">
    <property type="entry name" value="Peroxiredoxin_AhpC-typ"/>
</dbReference>
<keyword evidence="5" id="KW-0049">Antioxidant</keyword>
<dbReference type="EC" id="1.11.1.24" evidence="3"/>
<dbReference type="GO" id="GO:0045454">
    <property type="term" value="P:cell redox homeostasis"/>
    <property type="evidence" value="ECO:0007669"/>
    <property type="project" value="TreeGrafter"/>
</dbReference>
<dbReference type="PANTHER" id="PTHR42801">
    <property type="entry name" value="THIOREDOXIN-DEPENDENT PEROXIDE REDUCTASE"/>
    <property type="match status" value="1"/>
</dbReference>
<evidence type="ECO:0000256" key="2">
    <source>
        <dbReference type="ARBA" id="ARBA00011245"/>
    </source>
</evidence>
<dbReference type="PIRSF" id="PIRSF000239">
    <property type="entry name" value="AHPC"/>
    <property type="match status" value="1"/>
</dbReference>
<dbReference type="OrthoDB" id="9812811at2"/>
<dbReference type="CDD" id="cd03017">
    <property type="entry name" value="PRX_BCP"/>
    <property type="match status" value="1"/>
</dbReference>
<evidence type="ECO:0000313" key="16">
    <source>
        <dbReference type="Proteomes" id="UP000239735"/>
    </source>
</evidence>
<comment type="catalytic activity">
    <reaction evidence="12">
        <text>a hydroperoxide + [thioredoxin]-dithiol = an alcohol + [thioredoxin]-disulfide + H2O</text>
        <dbReference type="Rhea" id="RHEA:62620"/>
        <dbReference type="Rhea" id="RHEA-COMP:10698"/>
        <dbReference type="Rhea" id="RHEA-COMP:10700"/>
        <dbReference type="ChEBI" id="CHEBI:15377"/>
        <dbReference type="ChEBI" id="CHEBI:29950"/>
        <dbReference type="ChEBI" id="CHEBI:30879"/>
        <dbReference type="ChEBI" id="CHEBI:35924"/>
        <dbReference type="ChEBI" id="CHEBI:50058"/>
        <dbReference type="EC" id="1.11.1.24"/>
    </reaction>
</comment>
<gene>
    <name evidence="15" type="primary">bcp</name>
    <name evidence="15" type="ORF">SBA5_1170002</name>
</gene>
<evidence type="ECO:0000256" key="6">
    <source>
        <dbReference type="ARBA" id="ARBA00023002"/>
    </source>
</evidence>
<dbReference type="GO" id="GO:0008379">
    <property type="term" value="F:thioredoxin peroxidase activity"/>
    <property type="evidence" value="ECO:0007669"/>
    <property type="project" value="TreeGrafter"/>
</dbReference>
<comment type="subunit">
    <text evidence="2">Monomer.</text>
</comment>
<dbReference type="PROSITE" id="PS51352">
    <property type="entry name" value="THIOREDOXIN_2"/>
    <property type="match status" value="1"/>
</dbReference>
<evidence type="ECO:0000259" key="14">
    <source>
        <dbReference type="PROSITE" id="PS51352"/>
    </source>
</evidence>
<dbReference type="Pfam" id="PF00578">
    <property type="entry name" value="AhpC-TSA"/>
    <property type="match status" value="1"/>
</dbReference>
<dbReference type="InterPro" id="IPR013766">
    <property type="entry name" value="Thioredoxin_domain"/>
</dbReference>
<dbReference type="GO" id="GO:0034599">
    <property type="term" value="P:cellular response to oxidative stress"/>
    <property type="evidence" value="ECO:0007669"/>
    <property type="project" value="TreeGrafter"/>
</dbReference>
<keyword evidence="6 15" id="KW-0560">Oxidoreductase</keyword>
<evidence type="ECO:0000256" key="7">
    <source>
        <dbReference type="ARBA" id="ARBA00023157"/>
    </source>
</evidence>
<comment type="function">
    <text evidence="1">Thiol-specific peroxidase that catalyzes the reduction of hydrogen peroxide and organic hydroperoxides to water and alcohols, respectively. Plays a role in cell protection against oxidative stress by detoxifying peroxides and as sensor of hydrogen peroxide-mediated signaling events.</text>
</comment>
<evidence type="ECO:0000256" key="5">
    <source>
        <dbReference type="ARBA" id="ARBA00022862"/>
    </source>
</evidence>
<keyword evidence="7" id="KW-1015">Disulfide bond</keyword>
<feature type="domain" description="Thioredoxin" evidence="14">
    <location>
        <begin position="1"/>
        <end position="154"/>
    </location>
</feature>
<dbReference type="EMBL" id="OKRB01000021">
    <property type="protein sequence ID" value="SPE17900.1"/>
    <property type="molecule type" value="Genomic_DNA"/>
</dbReference>
<dbReference type="FunFam" id="3.40.30.10:FF:000007">
    <property type="entry name" value="Thioredoxin-dependent thiol peroxidase"/>
    <property type="match status" value="1"/>
</dbReference>
<accession>A0A2N9L3R7</accession>
<evidence type="ECO:0000256" key="9">
    <source>
        <dbReference type="ARBA" id="ARBA00032824"/>
    </source>
</evidence>
<evidence type="ECO:0000256" key="1">
    <source>
        <dbReference type="ARBA" id="ARBA00003330"/>
    </source>
</evidence>
<organism evidence="15 16">
    <name type="scientific">Candidatus Sulfuritelmatomonas gaucii</name>
    <dbReference type="NCBI Taxonomy" id="2043161"/>
    <lineage>
        <taxon>Bacteria</taxon>
        <taxon>Pseudomonadati</taxon>
        <taxon>Acidobacteriota</taxon>
        <taxon>Terriglobia</taxon>
        <taxon>Terriglobales</taxon>
        <taxon>Acidobacteriaceae</taxon>
        <taxon>Candidatus Sulfuritelmatomonas</taxon>
    </lineage>
</organism>
<evidence type="ECO:0000256" key="10">
    <source>
        <dbReference type="ARBA" id="ARBA00038489"/>
    </source>
</evidence>
<evidence type="ECO:0000256" key="3">
    <source>
        <dbReference type="ARBA" id="ARBA00013017"/>
    </source>
</evidence>
<evidence type="ECO:0000256" key="13">
    <source>
        <dbReference type="PIRSR" id="PIRSR000239-1"/>
    </source>
</evidence>
<dbReference type="InterPro" id="IPR036249">
    <property type="entry name" value="Thioredoxin-like_sf"/>
</dbReference>
<evidence type="ECO:0000313" key="15">
    <source>
        <dbReference type="EMBL" id="SPE17900.1"/>
    </source>
</evidence>
<dbReference type="AlphaFoldDB" id="A0A2N9L3R7"/>
<dbReference type="SUPFAM" id="SSF52833">
    <property type="entry name" value="Thioredoxin-like"/>
    <property type="match status" value="1"/>
</dbReference>
<feature type="active site" description="Cysteine sulfenic acid (-SOH) intermediate; for peroxidase activity" evidence="13">
    <location>
        <position position="43"/>
    </location>
</feature>
<dbReference type="GO" id="GO:0005737">
    <property type="term" value="C:cytoplasm"/>
    <property type="evidence" value="ECO:0007669"/>
    <property type="project" value="TreeGrafter"/>
</dbReference>
<reference evidence="16" key="1">
    <citation type="submission" date="2018-02" db="EMBL/GenBank/DDBJ databases">
        <authorList>
            <person name="Hausmann B."/>
        </authorList>
    </citation>
    <scope>NUCLEOTIDE SEQUENCE [LARGE SCALE GENOMIC DNA]</scope>
    <source>
        <strain evidence="16">Peat soil MAG SbA5</strain>
    </source>
</reference>
<dbReference type="InterPro" id="IPR000866">
    <property type="entry name" value="AhpC/TSA"/>
</dbReference>
<keyword evidence="8" id="KW-0676">Redox-active center</keyword>
<proteinExistence type="inferred from homology"/>
<dbReference type="InterPro" id="IPR050924">
    <property type="entry name" value="Peroxiredoxin_BCP/PrxQ"/>
</dbReference>
<comment type="similarity">
    <text evidence="10">Belongs to the peroxiredoxin family. BCP/PrxQ subfamily.</text>
</comment>
<dbReference type="Proteomes" id="UP000239735">
    <property type="component" value="Unassembled WGS sequence"/>
</dbReference>
<dbReference type="Gene3D" id="3.40.30.10">
    <property type="entry name" value="Glutaredoxin"/>
    <property type="match status" value="1"/>
</dbReference>
<keyword evidence="4 15" id="KW-0575">Peroxidase</keyword>
<protein>
    <recommendedName>
        <fullName evidence="3">thioredoxin-dependent peroxiredoxin</fullName>
        <ecNumber evidence="3">1.11.1.24</ecNumber>
    </recommendedName>
    <alternativeName>
        <fullName evidence="9">Thioredoxin peroxidase</fullName>
    </alternativeName>
    <alternativeName>
        <fullName evidence="11">Thioredoxin-dependent peroxiredoxin Bcp</fullName>
    </alternativeName>
</protein>
<evidence type="ECO:0000256" key="11">
    <source>
        <dbReference type="ARBA" id="ARBA00042639"/>
    </source>
</evidence>
<sequence length="160" mass="18048">MELNRKVADFTLQTDEDKTVSLSNFAGKPVILFFYPRADTPGCTIEACGFRDTFKKLQAAGAVVLGISRDTPHDQAKFKAKYDLPYTLLADVDEKVCKQFDVLKEKNMYGKKVMGVERTTFVIGPDQTLLHIFPKVTPQGHAEEVLALIEEWNKAHKLKK</sequence>
<evidence type="ECO:0000256" key="8">
    <source>
        <dbReference type="ARBA" id="ARBA00023284"/>
    </source>
</evidence>
<evidence type="ECO:0000256" key="12">
    <source>
        <dbReference type="ARBA" id="ARBA00049091"/>
    </source>
</evidence>
<name>A0A2N9L3R7_9BACT</name>
<dbReference type="PANTHER" id="PTHR42801:SF4">
    <property type="entry name" value="AHPC_TSA FAMILY PROTEIN"/>
    <property type="match status" value="1"/>
</dbReference>